<sequence>MMETILSPECLKKLSDRQVSNEYLKTLNHCDGPTVLETFVDGLPPRERKVIRLKFWHDMDFDEISYQTGIRRDRVEKVLANAISLLRQKMIEKLVNLEPDWEIEDSRLQVAEA</sequence>
<dbReference type="Proteomes" id="UP000229342">
    <property type="component" value="Unassembled WGS sequence"/>
</dbReference>
<dbReference type="SUPFAM" id="SSF88659">
    <property type="entry name" value="Sigma3 and sigma4 domains of RNA polymerase sigma factors"/>
    <property type="match status" value="1"/>
</dbReference>
<dbReference type="GO" id="GO:0003700">
    <property type="term" value="F:DNA-binding transcription factor activity"/>
    <property type="evidence" value="ECO:0007669"/>
    <property type="project" value="InterPro"/>
</dbReference>
<evidence type="ECO:0000259" key="1">
    <source>
        <dbReference type="Pfam" id="PF04545"/>
    </source>
</evidence>
<comment type="caution">
    <text evidence="2">The sequence shown here is derived from an EMBL/GenBank/DDBJ whole genome shotgun (WGS) entry which is preliminary data.</text>
</comment>
<dbReference type="Gene3D" id="1.10.10.10">
    <property type="entry name" value="Winged helix-like DNA-binding domain superfamily/Winged helix DNA-binding domain"/>
    <property type="match status" value="1"/>
</dbReference>
<evidence type="ECO:0000313" key="2">
    <source>
        <dbReference type="EMBL" id="PIQ68566.1"/>
    </source>
</evidence>
<dbReference type="InterPro" id="IPR007630">
    <property type="entry name" value="RNA_pol_sigma70_r4"/>
</dbReference>
<dbReference type="InterPro" id="IPR036388">
    <property type="entry name" value="WH-like_DNA-bd_sf"/>
</dbReference>
<evidence type="ECO:0000313" key="3">
    <source>
        <dbReference type="Proteomes" id="UP000229342"/>
    </source>
</evidence>
<name>A0A2H0KBE0_9BACT</name>
<dbReference type="AlphaFoldDB" id="A0A2H0KBE0"/>
<accession>A0A2H0KBE0</accession>
<dbReference type="PRINTS" id="PR00046">
    <property type="entry name" value="SIGMA70FCT"/>
</dbReference>
<feature type="domain" description="RNA polymerase sigma-70 region 4" evidence="1">
    <location>
        <begin position="41"/>
        <end position="88"/>
    </location>
</feature>
<reference evidence="2 3" key="1">
    <citation type="submission" date="2017-09" db="EMBL/GenBank/DDBJ databases">
        <title>Depth-based differentiation of microbial function through sediment-hosted aquifers and enrichment of novel symbionts in the deep terrestrial subsurface.</title>
        <authorList>
            <person name="Probst A.J."/>
            <person name="Ladd B."/>
            <person name="Jarett J.K."/>
            <person name="Geller-Mcgrath D.E."/>
            <person name="Sieber C.M."/>
            <person name="Emerson J.B."/>
            <person name="Anantharaman K."/>
            <person name="Thomas B.C."/>
            <person name="Malmstrom R."/>
            <person name="Stieglmeier M."/>
            <person name="Klingl A."/>
            <person name="Woyke T."/>
            <person name="Ryan C.M."/>
            <person name="Banfield J.F."/>
        </authorList>
    </citation>
    <scope>NUCLEOTIDE SEQUENCE [LARGE SCALE GENOMIC DNA]</scope>
    <source>
        <strain evidence="2">CG11_big_fil_rev_8_21_14_0_20_46_11</strain>
    </source>
</reference>
<dbReference type="Pfam" id="PF04545">
    <property type="entry name" value="Sigma70_r4"/>
    <property type="match status" value="1"/>
</dbReference>
<dbReference type="CDD" id="cd06171">
    <property type="entry name" value="Sigma70_r4"/>
    <property type="match status" value="1"/>
</dbReference>
<dbReference type="InterPro" id="IPR013324">
    <property type="entry name" value="RNA_pol_sigma_r3/r4-like"/>
</dbReference>
<dbReference type="EMBL" id="PCVG01000044">
    <property type="protein sequence ID" value="PIQ68566.1"/>
    <property type="molecule type" value="Genomic_DNA"/>
</dbReference>
<proteinExistence type="predicted"/>
<organism evidence="2 3">
    <name type="scientific">Candidatus Taylorbacteria bacterium CG11_big_fil_rev_8_21_14_0_20_46_11</name>
    <dbReference type="NCBI Taxonomy" id="1975025"/>
    <lineage>
        <taxon>Bacteria</taxon>
        <taxon>Candidatus Tayloriibacteriota</taxon>
    </lineage>
</organism>
<dbReference type="InterPro" id="IPR000943">
    <property type="entry name" value="RNA_pol_sigma70"/>
</dbReference>
<dbReference type="GO" id="GO:0006352">
    <property type="term" value="P:DNA-templated transcription initiation"/>
    <property type="evidence" value="ECO:0007669"/>
    <property type="project" value="InterPro"/>
</dbReference>
<protein>
    <recommendedName>
        <fullName evidence="1">RNA polymerase sigma-70 region 4 domain-containing protein</fullName>
    </recommendedName>
</protein>
<gene>
    <name evidence="2" type="ORF">COV91_03495</name>
</gene>